<keyword evidence="1 5" id="KW-0418">Kinase</keyword>
<evidence type="ECO:0000313" key="7">
    <source>
        <dbReference type="EMBL" id="KAK8870964.1"/>
    </source>
</evidence>
<keyword evidence="1 5" id="KW-0723">Serine/threonine-protein kinase</keyword>
<dbReference type="PRINTS" id="PR00109">
    <property type="entry name" value="TYRKINASE"/>
</dbReference>
<evidence type="ECO:0000256" key="4">
    <source>
        <dbReference type="PROSITE-ProRule" id="PRU10141"/>
    </source>
</evidence>
<dbReference type="InterPro" id="IPR050167">
    <property type="entry name" value="Ser_Thr_protein_kinase"/>
</dbReference>
<keyword evidence="8" id="KW-1185">Reference proteome</keyword>
<evidence type="ECO:0000256" key="2">
    <source>
        <dbReference type="ARBA" id="ARBA00022741"/>
    </source>
</evidence>
<organism evidence="7 8">
    <name type="scientific">Tritrichomonas musculus</name>
    <dbReference type="NCBI Taxonomy" id="1915356"/>
    <lineage>
        <taxon>Eukaryota</taxon>
        <taxon>Metamonada</taxon>
        <taxon>Parabasalia</taxon>
        <taxon>Tritrichomonadida</taxon>
        <taxon>Tritrichomonadidae</taxon>
        <taxon>Tritrichomonas</taxon>
    </lineage>
</organism>
<gene>
    <name evidence="7" type="ORF">M9Y10_008877</name>
</gene>
<evidence type="ECO:0000256" key="3">
    <source>
        <dbReference type="ARBA" id="ARBA00022840"/>
    </source>
</evidence>
<dbReference type="PROSITE" id="PS00107">
    <property type="entry name" value="PROTEIN_KINASE_ATP"/>
    <property type="match status" value="1"/>
</dbReference>
<evidence type="ECO:0000256" key="1">
    <source>
        <dbReference type="ARBA" id="ARBA00022527"/>
    </source>
</evidence>
<keyword evidence="2 4" id="KW-0547">Nucleotide-binding</keyword>
<dbReference type="InterPro" id="IPR001245">
    <property type="entry name" value="Ser-Thr/Tyr_kinase_cat_dom"/>
</dbReference>
<dbReference type="InterPro" id="IPR000719">
    <property type="entry name" value="Prot_kinase_dom"/>
</dbReference>
<feature type="domain" description="Protein kinase" evidence="6">
    <location>
        <begin position="23"/>
        <end position="284"/>
    </location>
</feature>
<reference evidence="7 8" key="1">
    <citation type="submission" date="2024-04" db="EMBL/GenBank/DDBJ databases">
        <title>Tritrichomonas musculus Genome.</title>
        <authorList>
            <person name="Alves-Ferreira E."/>
            <person name="Grigg M."/>
            <person name="Lorenzi H."/>
            <person name="Galac M."/>
        </authorList>
    </citation>
    <scope>NUCLEOTIDE SEQUENCE [LARGE SCALE GENOMIC DNA]</scope>
    <source>
        <strain evidence="7 8">EAF2021</strain>
    </source>
</reference>
<dbReference type="Pfam" id="PF07714">
    <property type="entry name" value="PK_Tyr_Ser-Thr"/>
    <property type="match status" value="1"/>
</dbReference>
<protein>
    <recommendedName>
        <fullName evidence="6">Protein kinase domain-containing protein</fullName>
    </recommendedName>
</protein>
<dbReference type="Gene3D" id="1.10.510.10">
    <property type="entry name" value="Transferase(Phosphotransferase) domain 1"/>
    <property type="match status" value="1"/>
</dbReference>
<keyword evidence="3 4" id="KW-0067">ATP-binding</keyword>
<dbReference type="InterPro" id="IPR008271">
    <property type="entry name" value="Ser/Thr_kinase_AS"/>
</dbReference>
<comment type="caution">
    <text evidence="7">The sequence shown here is derived from an EMBL/GenBank/DDBJ whole genome shotgun (WGS) entry which is preliminary data.</text>
</comment>
<proteinExistence type="inferred from homology"/>
<dbReference type="SUPFAM" id="SSF56112">
    <property type="entry name" value="Protein kinase-like (PK-like)"/>
    <property type="match status" value="1"/>
</dbReference>
<dbReference type="PANTHER" id="PTHR23257">
    <property type="entry name" value="SERINE-THREONINE PROTEIN KINASE"/>
    <property type="match status" value="1"/>
</dbReference>
<dbReference type="Proteomes" id="UP001470230">
    <property type="component" value="Unassembled WGS sequence"/>
</dbReference>
<keyword evidence="1 5" id="KW-0808">Transferase</keyword>
<accession>A0ABR2IZ93</accession>
<evidence type="ECO:0000259" key="6">
    <source>
        <dbReference type="PROSITE" id="PS50011"/>
    </source>
</evidence>
<evidence type="ECO:0000256" key="5">
    <source>
        <dbReference type="RuleBase" id="RU000304"/>
    </source>
</evidence>
<dbReference type="CDD" id="cd13999">
    <property type="entry name" value="STKc_MAP3K-like"/>
    <property type="match status" value="1"/>
</dbReference>
<name>A0ABR2IZ93_9EUKA</name>
<dbReference type="PIRSF" id="PIRSF000654">
    <property type="entry name" value="Integrin-linked_kinase"/>
    <property type="match status" value="1"/>
</dbReference>
<sequence>MSNEFYKIASDLGGGKILDIKYFHLDKKLGSGGFGEVWKATHIKTGLVVAIKKLLISDELDEDSLEAYDREIDILGKCRYPFLLHLVGYTTSPPFCIVVPYIPHGSLYDYVHHGSKKMKLPPTNMTIIAMGIAYAMMRLHQMKIVHRDLKSPNVLLDNAYLPYVCDFGISKVISDNNDDQLTRDCGTTNWMAPEQMTSHKYDNKVDVYSYAMVLYEMITGYYPFEGCTLLEITMKLKNKKRPKLPDDGKNESIKNLIVQCWDQNPKKRPPFKDIFKMFVNQKVMFDETNPKGIRSMISLIHSQEEYLESLLKGGS</sequence>
<evidence type="ECO:0000313" key="8">
    <source>
        <dbReference type="Proteomes" id="UP001470230"/>
    </source>
</evidence>
<dbReference type="SMART" id="SM00220">
    <property type="entry name" value="S_TKc"/>
    <property type="match status" value="1"/>
</dbReference>
<dbReference type="PROSITE" id="PS00108">
    <property type="entry name" value="PROTEIN_KINASE_ST"/>
    <property type="match status" value="1"/>
</dbReference>
<dbReference type="InterPro" id="IPR011009">
    <property type="entry name" value="Kinase-like_dom_sf"/>
</dbReference>
<comment type="similarity">
    <text evidence="5">Belongs to the protein kinase superfamily.</text>
</comment>
<dbReference type="EMBL" id="JAPFFF010000014">
    <property type="protein sequence ID" value="KAK8870964.1"/>
    <property type="molecule type" value="Genomic_DNA"/>
</dbReference>
<dbReference type="PANTHER" id="PTHR23257:SF958">
    <property type="entry name" value="SERINE_THREONINE-PROTEIN KINASE WNK4"/>
    <property type="match status" value="1"/>
</dbReference>
<feature type="binding site" evidence="4">
    <location>
        <position position="53"/>
    </location>
    <ligand>
        <name>ATP</name>
        <dbReference type="ChEBI" id="CHEBI:30616"/>
    </ligand>
</feature>
<dbReference type="InterPro" id="IPR017441">
    <property type="entry name" value="Protein_kinase_ATP_BS"/>
</dbReference>
<dbReference type="PROSITE" id="PS50011">
    <property type="entry name" value="PROTEIN_KINASE_DOM"/>
    <property type="match status" value="1"/>
</dbReference>